<evidence type="ECO:0000256" key="4">
    <source>
        <dbReference type="ARBA" id="ARBA00023163"/>
    </source>
</evidence>
<evidence type="ECO:0000256" key="3">
    <source>
        <dbReference type="ARBA" id="ARBA00023125"/>
    </source>
</evidence>
<protein>
    <submittedName>
        <fullName evidence="6">Substrate-binding domain-containing protein</fullName>
    </submittedName>
</protein>
<dbReference type="InterPro" id="IPR000843">
    <property type="entry name" value="HTH_LacI"/>
</dbReference>
<dbReference type="GO" id="GO:0003700">
    <property type="term" value="F:DNA-binding transcription factor activity"/>
    <property type="evidence" value="ECO:0007669"/>
    <property type="project" value="TreeGrafter"/>
</dbReference>
<evidence type="ECO:0000256" key="1">
    <source>
        <dbReference type="ARBA" id="ARBA00022491"/>
    </source>
</evidence>
<dbReference type="Proteomes" id="UP000479756">
    <property type="component" value="Unassembled WGS sequence"/>
</dbReference>
<accession>A0A7C9PMQ5</accession>
<dbReference type="SUPFAM" id="SSF53822">
    <property type="entry name" value="Periplasmic binding protein-like I"/>
    <property type="match status" value="1"/>
</dbReference>
<keyword evidence="3" id="KW-0238">DNA-binding</keyword>
<dbReference type="SMART" id="SM00354">
    <property type="entry name" value="HTH_LACI"/>
    <property type="match status" value="1"/>
</dbReference>
<evidence type="ECO:0000256" key="2">
    <source>
        <dbReference type="ARBA" id="ARBA00023015"/>
    </source>
</evidence>
<dbReference type="InterPro" id="IPR028082">
    <property type="entry name" value="Peripla_BP_I"/>
</dbReference>
<dbReference type="PANTHER" id="PTHR30146">
    <property type="entry name" value="LACI-RELATED TRANSCRIPTIONAL REPRESSOR"/>
    <property type="match status" value="1"/>
</dbReference>
<dbReference type="SUPFAM" id="SSF47413">
    <property type="entry name" value="lambda repressor-like DNA-binding domains"/>
    <property type="match status" value="1"/>
</dbReference>
<dbReference type="CDD" id="cd06288">
    <property type="entry name" value="PBP1_sucrose_transcription_regulator"/>
    <property type="match status" value="1"/>
</dbReference>
<evidence type="ECO:0000313" key="6">
    <source>
        <dbReference type="EMBL" id="NEM91045.1"/>
    </source>
</evidence>
<sequence>MAKRVGISDVATAAGVSVTTVSHALSGQGNLSAKTREHVQRVAGELGYAPNRIASALRRQRSGIVGFVSDEIATTPFAGRIVLGAQDAAAERGLLLMLVNSNRDDRVEAQQIDSLLDQQVDAFVYARMSHGLVSLPAKLAGLPTVVVDAENPDGGAPWVVPDEVGIGRTATERLLAAGHRRIVHISVDAPGPGVDGRILGYRRTMAEHGLEPHVFTVPEPADASAGRETFEAALAAVPDLTAVFCFNDPMAMGVYQIAAERGMCVPDDLSLIGVDNLEVIAAQLRPGLTTVGLPHYEMGRWAIEQLSAMIGDPEWSSNRSQVELACPLIERGSVASPRKDTGRA</sequence>
<dbReference type="PROSITE" id="PS00356">
    <property type="entry name" value="HTH_LACI_1"/>
    <property type="match status" value="1"/>
</dbReference>
<organism evidence="6 7">
    <name type="scientific">Galbitalea soli</name>
    <dbReference type="NCBI Taxonomy" id="1268042"/>
    <lineage>
        <taxon>Bacteria</taxon>
        <taxon>Bacillati</taxon>
        <taxon>Actinomycetota</taxon>
        <taxon>Actinomycetes</taxon>
        <taxon>Micrococcales</taxon>
        <taxon>Microbacteriaceae</taxon>
        <taxon>Galbitalea</taxon>
    </lineage>
</organism>
<feature type="domain" description="HTH lacI-type" evidence="5">
    <location>
        <begin position="5"/>
        <end position="59"/>
    </location>
</feature>
<comment type="caution">
    <text evidence="6">The sequence shown here is derived from an EMBL/GenBank/DDBJ whole genome shotgun (WGS) entry which is preliminary data.</text>
</comment>
<name>A0A7C9PMQ5_9MICO</name>
<dbReference type="PANTHER" id="PTHR30146:SF148">
    <property type="entry name" value="HTH-TYPE TRANSCRIPTIONAL REPRESSOR PURR-RELATED"/>
    <property type="match status" value="1"/>
</dbReference>
<dbReference type="GO" id="GO:0000976">
    <property type="term" value="F:transcription cis-regulatory region binding"/>
    <property type="evidence" value="ECO:0007669"/>
    <property type="project" value="TreeGrafter"/>
</dbReference>
<dbReference type="Pfam" id="PF00356">
    <property type="entry name" value="LacI"/>
    <property type="match status" value="1"/>
</dbReference>
<dbReference type="PROSITE" id="PS50932">
    <property type="entry name" value="HTH_LACI_2"/>
    <property type="match status" value="1"/>
</dbReference>
<keyword evidence="4" id="KW-0804">Transcription</keyword>
<dbReference type="Gene3D" id="1.10.260.40">
    <property type="entry name" value="lambda repressor-like DNA-binding domains"/>
    <property type="match status" value="1"/>
</dbReference>
<dbReference type="InterPro" id="IPR046335">
    <property type="entry name" value="LacI/GalR-like_sensor"/>
</dbReference>
<gene>
    <name evidence="6" type="ORF">G3T37_06710</name>
</gene>
<reference evidence="6 7" key="1">
    <citation type="journal article" date="2014" name="Int. J. Syst. Evol. Microbiol.">
        <title>Description of Galbitalea soli gen. nov., sp. nov., and Frondihabitans sucicola sp. nov.</title>
        <authorList>
            <person name="Kim S.J."/>
            <person name="Lim J.M."/>
            <person name="Ahn J.H."/>
            <person name="Weon H.Y."/>
            <person name="Hamada M."/>
            <person name="Suzuki K."/>
            <person name="Ahn T.Y."/>
            <person name="Kwon S.W."/>
        </authorList>
    </citation>
    <scope>NUCLEOTIDE SEQUENCE [LARGE SCALE GENOMIC DNA]</scope>
    <source>
        <strain evidence="6 7">NBRC 108727</strain>
    </source>
</reference>
<keyword evidence="2" id="KW-0805">Transcription regulation</keyword>
<dbReference type="Gene3D" id="3.40.50.2300">
    <property type="match status" value="2"/>
</dbReference>
<keyword evidence="7" id="KW-1185">Reference proteome</keyword>
<dbReference type="EMBL" id="JAAGWZ010000002">
    <property type="protein sequence ID" value="NEM91045.1"/>
    <property type="molecule type" value="Genomic_DNA"/>
</dbReference>
<evidence type="ECO:0000313" key="7">
    <source>
        <dbReference type="Proteomes" id="UP000479756"/>
    </source>
</evidence>
<keyword evidence="1" id="KW-0678">Repressor</keyword>
<proteinExistence type="predicted"/>
<evidence type="ECO:0000259" key="5">
    <source>
        <dbReference type="PROSITE" id="PS50932"/>
    </source>
</evidence>
<dbReference type="CDD" id="cd01392">
    <property type="entry name" value="HTH_LacI"/>
    <property type="match status" value="1"/>
</dbReference>
<dbReference type="InterPro" id="IPR010982">
    <property type="entry name" value="Lambda_DNA-bd_dom_sf"/>
</dbReference>
<dbReference type="RefSeq" id="WP_163472735.1">
    <property type="nucleotide sequence ID" value="NZ_JAAGWZ010000002.1"/>
</dbReference>
<dbReference type="Pfam" id="PF13377">
    <property type="entry name" value="Peripla_BP_3"/>
    <property type="match status" value="1"/>
</dbReference>
<dbReference type="AlphaFoldDB" id="A0A7C9PMQ5"/>